<gene>
    <name evidence="2" type="ORF">SAMN05421508_102344</name>
</gene>
<evidence type="ECO:0000256" key="1">
    <source>
        <dbReference type="SAM" id="Phobius"/>
    </source>
</evidence>
<protein>
    <submittedName>
        <fullName evidence="2">Uncharacterized protein</fullName>
    </submittedName>
</protein>
<sequence>MSLGLFLTLTEACAALAALVAAWLWYLAGARPQRRVSRDEELDALDFNRLVVGINRSNLLNRRAALATAASSALVALRFAVGLFAG</sequence>
<feature type="transmembrane region" description="Helical" evidence="1">
    <location>
        <begin position="64"/>
        <end position="85"/>
    </location>
</feature>
<evidence type="ECO:0000313" key="2">
    <source>
        <dbReference type="EMBL" id="SOD92259.1"/>
    </source>
</evidence>
<keyword evidence="1" id="KW-0472">Membrane</keyword>
<accession>A0A286GAU0</accession>
<dbReference type="Proteomes" id="UP000219621">
    <property type="component" value="Unassembled WGS sequence"/>
</dbReference>
<keyword evidence="1" id="KW-0812">Transmembrane</keyword>
<proteinExistence type="predicted"/>
<dbReference type="EMBL" id="OCNJ01000002">
    <property type="protein sequence ID" value="SOD92259.1"/>
    <property type="molecule type" value="Genomic_DNA"/>
</dbReference>
<reference evidence="2 3" key="1">
    <citation type="submission" date="2017-09" db="EMBL/GenBank/DDBJ databases">
        <authorList>
            <person name="Ehlers B."/>
            <person name="Leendertz F.H."/>
        </authorList>
    </citation>
    <scope>NUCLEOTIDE SEQUENCE [LARGE SCALE GENOMIC DNA]</scope>
    <source>
        <strain evidence="2 3">USBA 140</strain>
    </source>
</reference>
<organism evidence="2 3">
    <name type="scientific">Caenispirillum bisanense</name>
    <dbReference type="NCBI Taxonomy" id="414052"/>
    <lineage>
        <taxon>Bacteria</taxon>
        <taxon>Pseudomonadati</taxon>
        <taxon>Pseudomonadota</taxon>
        <taxon>Alphaproteobacteria</taxon>
        <taxon>Rhodospirillales</taxon>
        <taxon>Novispirillaceae</taxon>
        <taxon>Caenispirillum</taxon>
    </lineage>
</organism>
<dbReference type="AlphaFoldDB" id="A0A286GAU0"/>
<keyword evidence="3" id="KW-1185">Reference proteome</keyword>
<feature type="transmembrane region" description="Helical" evidence="1">
    <location>
        <begin position="6"/>
        <end position="28"/>
    </location>
</feature>
<dbReference type="RefSeq" id="WP_097278099.1">
    <property type="nucleotide sequence ID" value="NZ_OCNJ01000002.1"/>
</dbReference>
<name>A0A286GAU0_9PROT</name>
<keyword evidence="1" id="KW-1133">Transmembrane helix</keyword>
<evidence type="ECO:0000313" key="3">
    <source>
        <dbReference type="Proteomes" id="UP000219621"/>
    </source>
</evidence>